<accession>A0A402A4G1</accession>
<proteinExistence type="predicted"/>
<reference evidence="2" key="1">
    <citation type="submission" date="2018-12" db="EMBL/GenBank/DDBJ databases">
        <title>Tengunoibacter tsumagoiensis gen. nov., sp. nov., Dictyobacter kobayashii sp. nov., D. alpinus sp. nov., and D. joshuensis sp. nov. and description of Dictyobacteraceae fam. nov. within the order Ktedonobacterales isolated from Tengu-no-mugimeshi.</title>
        <authorList>
            <person name="Wang C.M."/>
            <person name="Zheng Y."/>
            <person name="Sakai Y."/>
            <person name="Toyoda A."/>
            <person name="Minakuchi Y."/>
            <person name="Abe K."/>
            <person name="Yokota A."/>
            <person name="Yabe S."/>
        </authorList>
    </citation>
    <scope>NUCLEOTIDE SEQUENCE [LARGE SCALE GENOMIC DNA]</scope>
    <source>
        <strain evidence="2">Uno3</strain>
    </source>
</reference>
<gene>
    <name evidence="1" type="ORF">KTT_38050</name>
</gene>
<evidence type="ECO:0000313" key="2">
    <source>
        <dbReference type="Proteomes" id="UP000287352"/>
    </source>
</evidence>
<name>A0A402A4G1_9CHLR</name>
<sequence>MTTTGELRAIIEELELEDIGDAASYLGEESAFMDGSTATEAVALTFTNTRDYLARDDRWTFPVL</sequence>
<dbReference type="Proteomes" id="UP000287352">
    <property type="component" value="Unassembled WGS sequence"/>
</dbReference>
<organism evidence="1 2">
    <name type="scientific">Tengunoibacter tsumagoiensis</name>
    <dbReference type="NCBI Taxonomy" id="2014871"/>
    <lineage>
        <taxon>Bacteria</taxon>
        <taxon>Bacillati</taxon>
        <taxon>Chloroflexota</taxon>
        <taxon>Ktedonobacteria</taxon>
        <taxon>Ktedonobacterales</taxon>
        <taxon>Dictyobacteraceae</taxon>
        <taxon>Tengunoibacter</taxon>
    </lineage>
</organism>
<evidence type="ECO:0000313" key="1">
    <source>
        <dbReference type="EMBL" id="GCE13946.1"/>
    </source>
</evidence>
<dbReference type="EMBL" id="BIFR01000001">
    <property type="protein sequence ID" value="GCE13946.1"/>
    <property type="molecule type" value="Genomic_DNA"/>
</dbReference>
<comment type="caution">
    <text evidence="1">The sequence shown here is derived from an EMBL/GenBank/DDBJ whole genome shotgun (WGS) entry which is preliminary data.</text>
</comment>
<dbReference type="AlphaFoldDB" id="A0A402A4G1"/>
<dbReference type="RefSeq" id="WP_126581432.1">
    <property type="nucleotide sequence ID" value="NZ_BIFR01000001.1"/>
</dbReference>
<keyword evidence="2" id="KW-1185">Reference proteome</keyword>
<protein>
    <submittedName>
        <fullName evidence="1">Uncharacterized protein</fullName>
    </submittedName>
</protein>